<dbReference type="InterPro" id="IPR029063">
    <property type="entry name" value="SAM-dependent_MTases_sf"/>
</dbReference>
<evidence type="ECO:0000256" key="18">
    <source>
        <dbReference type="ARBA" id="ARBA00033175"/>
    </source>
</evidence>
<dbReference type="GO" id="GO:0044423">
    <property type="term" value="C:virion component"/>
    <property type="evidence" value="ECO:0007669"/>
    <property type="project" value="UniProtKB-KW"/>
</dbReference>
<comment type="cofactor">
    <cofactor evidence="1">
        <name>Mg(2+)</name>
        <dbReference type="ChEBI" id="CHEBI:18420"/>
    </cofactor>
</comment>
<evidence type="ECO:0000256" key="5">
    <source>
        <dbReference type="ARBA" id="ARBA00012475"/>
    </source>
</evidence>
<dbReference type="Pfam" id="PF03291">
    <property type="entry name" value="mRNA_G-N7_MeTrfase"/>
    <property type="match status" value="1"/>
</dbReference>
<name>Q9YW26_MSEPV</name>
<dbReference type="Gene3D" id="3.40.50.150">
    <property type="entry name" value="Vaccinia Virus protein VP39"/>
    <property type="match status" value="1"/>
</dbReference>
<dbReference type="KEGG" id="vg:1449810"/>
<evidence type="ECO:0000256" key="8">
    <source>
        <dbReference type="ARBA" id="ARBA00022679"/>
    </source>
</evidence>
<evidence type="ECO:0000256" key="7">
    <source>
        <dbReference type="ARBA" id="ARBA00022603"/>
    </source>
</evidence>
<evidence type="ECO:0000256" key="14">
    <source>
        <dbReference type="ARBA" id="ARBA00022844"/>
    </source>
</evidence>
<evidence type="ECO:0000256" key="11">
    <source>
        <dbReference type="ARBA" id="ARBA00022723"/>
    </source>
</evidence>
<keyword evidence="8" id="KW-0808">Transferase</keyword>
<keyword evidence="12" id="KW-0378">Hydrolase</keyword>
<dbReference type="GO" id="GO:0004484">
    <property type="term" value="F:mRNA guanylyltransferase activity"/>
    <property type="evidence" value="ECO:0007669"/>
    <property type="project" value="UniProtKB-EC"/>
</dbReference>
<dbReference type="InterPro" id="IPR019602">
    <property type="entry name" value="MCEL_TPase"/>
</dbReference>
<evidence type="ECO:0000259" key="22">
    <source>
        <dbReference type="PROSITE" id="PS51562"/>
    </source>
</evidence>
<evidence type="ECO:0000256" key="21">
    <source>
        <dbReference type="ARBA" id="ARBA00044679"/>
    </source>
</evidence>
<dbReference type="Gene3D" id="2.40.50.830">
    <property type="match status" value="1"/>
</dbReference>
<evidence type="ECO:0000313" key="23">
    <source>
        <dbReference type="EMBL" id="AAC97815.1"/>
    </source>
</evidence>
<dbReference type="PANTHER" id="PTHR12189:SF2">
    <property type="entry name" value="MRNA CAP GUANINE-N7 METHYLTRANSFERASE"/>
    <property type="match status" value="1"/>
</dbReference>
<dbReference type="InterPro" id="IPR039753">
    <property type="entry name" value="RG7MT1"/>
</dbReference>
<evidence type="ECO:0000256" key="15">
    <source>
        <dbReference type="ARBA" id="ARBA00022884"/>
    </source>
</evidence>
<dbReference type="Pfam" id="PF10640">
    <property type="entry name" value="MCEL_TPase"/>
    <property type="match status" value="1"/>
</dbReference>
<dbReference type="Proteomes" id="UP000172353">
    <property type="component" value="Segment"/>
</dbReference>
<dbReference type="GeneID" id="1449810"/>
<gene>
    <name evidence="23" type="primary">MSV067</name>
</gene>
<organism evidence="23 24">
    <name type="scientific">Melanoplus sanguinipes entomopoxvirus</name>
    <name type="common">MsEPV</name>
    <dbReference type="NCBI Taxonomy" id="83191"/>
    <lineage>
        <taxon>Viruses</taxon>
        <taxon>Varidnaviria</taxon>
        <taxon>Bamfordvirae</taxon>
        <taxon>Nucleocytoviricota</taxon>
        <taxon>Pokkesviricetes</taxon>
        <taxon>Chitovirales</taxon>
        <taxon>Poxviridae</taxon>
        <taxon>Entomopoxvirinae</taxon>
        <taxon>Deltaentomopoxvirus</taxon>
        <taxon>Deltaentomopoxvirus msanguinipes</taxon>
    </lineage>
</organism>
<dbReference type="OrthoDB" id="600at10239"/>
<reference evidence="23 24" key="1">
    <citation type="journal article" date="1999" name="J. Virol.">
        <title>The genome of Melanoplus sanguinipes entomopoxvirus.</title>
        <authorList>
            <person name="Afonso C.L."/>
            <person name="Tulman E.R."/>
            <person name="Lu Z."/>
            <person name="Oma E."/>
            <person name="Kutish G.F."/>
            <person name="Rock D.L."/>
        </authorList>
    </citation>
    <scope>NUCLEOTIDE SEQUENCE [LARGE SCALE GENOMIC DNA]</scope>
    <source>
        <strain evidence="23">Tucson</strain>
    </source>
</reference>
<dbReference type="GO" id="GO:0003723">
    <property type="term" value="F:RNA binding"/>
    <property type="evidence" value="ECO:0007669"/>
    <property type="project" value="UniProtKB-KW"/>
</dbReference>
<comment type="subcellular location">
    <subcellularLocation>
        <location evidence="2">Virion</location>
    </subcellularLocation>
</comment>
<accession>Q9YW26</accession>
<proteinExistence type="inferred from homology"/>
<evidence type="ECO:0000256" key="6">
    <source>
        <dbReference type="ARBA" id="ARBA00020120"/>
    </source>
</evidence>
<dbReference type="GO" id="GO:0004482">
    <property type="term" value="F:mRNA 5'-cap (guanine-N7-)-methyltransferase activity"/>
    <property type="evidence" value="ECO:0007669"/>
    <property type="project" value="UniProtKB-EC"/>
</dbReference>
<dbReference type="EC" id="2.1.1.56" evidence="4"/>
<feature type="domain" description="MRNA cap 0 methyltransferase" evidence="22">
    <location>
        <begin position="571"/>
        <end position="856"/>
    </location>
</feature>
<keyword evidence="11" id="KW-0479">Metal-binding</keyword>
<dbReference type="RefSeq" id="NP_048137.1">
    <property type="nucleotide sequence ID" value="NC_001993.1"/>
</dbReference>
<keyword evidence="14" id="KW-0946">Virion</keyword>
<dbReference type="EC" id="3.6.1.74" evidence="20"/>
<evidence type="ECO:0000256" key="2">
    <source>
        <dbReference type="ARBA" id="ARBA00004328"/>
    </source>
</evidence>
<evidence type="ECO:0000256" key="12">
    <source>
        <dbReference type="ARBA" id="ARBA00022801"/>
    </source>
</evidence>
<dbReference type="GO" id="GO:0004651">
    <property type="term" value="F:polynucleotide 5'-phosphatase activity"/>
    <property type="evidence" value="ECO:0007669"/>
    <property type="project" value="InterPro"/>
</dbReference>
<comment type="catalytic activity">
    <reaction evidence="21">
        <text>a 5'-end diphospho-ribonucleoside in mRNA + GTP + H(+) = a 5'-end (5'-triphosphoguanosine)-ribonucleoside in mRNA + diphosphate</text>
        <dbReference type="Rhea" id="RHEA:67012"/>
        <dbReference type="Rhea" id="RHEA-COMP:17165"/>
        <dbReference type="Rhea" id="RHEA-COMP:17166"/>
        <dbReference type="ChEBI" id="CHEBI:15378"/>
        <dbReference type="ChEBI" id="CHEBI:33019"/>
        <dbReference type="ChEBI" id="CHEBI:37565"/>
        <dbReference type="ChEBI" id="CHEBI:167616"/>
        <dbReference type="ChEBI" id="CHEBI:167617"/>
        <dbReference type="EC" id="2.7.7.50"/>
    </reaction>
</comment>
<dbReference type="PANTHER" id="PTHR12189">
    <property type="entry name" value="MRNA GUANINE-7- METHYLTRANSFERASE"/>
    <property type="match status" value="1"/>
</dbReference>
<keyword evidence="15" id="KW-0694">RNA-binding</keyword>
<organismHost>
    <name type="scientific">Melanoplus sanguinipes</name>
    <name type="common">Migratory grasshopper</name>
    <dbReference type="NCBI Taxonomy" id="65742"/>
</organismHost>
<evidence type="ECO:0000256" key="13">
    <source>
        <dbReference type="ARBA" id="ARBA00022842"/>
    </source>
</evidence>
<sequence length="860" mass="101504">MEFNINSIIDKFWQFYSTHNPVDNVHNEIELTYLFDNLLLLSNIASYTETKKKLQLEYIIKYVDKSIKLRQRHEYDYPNFEITNTYMIQKLTNQWTIKKLINKIEENIGNEKFIIAHNTEEDNIKNNMIIPPKKLIMSNVTIHILSSIYFIINGNVRVEFKLKGTLGAADNNKMMLQTYLNNVLTYKQFTSYYIEIEILNKLSKDEFYRDITNAFRYIYSINNLNNFALSTKNISPSVKTFMLPFDSLYLMDKSKYFLTSKIDGEVVQFTVKNGICDIVLYNFIFKNKQTNIPNHIVMKGFGEYKKIDNVKTIYPFVFTEIYSTDSKQKYNTRYEMIKFYNDNIKNKEFDITFKHKPIIPIEKDIVNEAIAYYKSLDEKITDGVILLDKESNIDYKLKIDNTVDVIASLNTHKSPNKIHKDGIYMTFNLYMNDEKNITELLKVEMKSNDLITYDNDINMLKFKNIHNRYGKNILYAPLCCIVEYSFLKSKIVNIRLDKTTKFFKSNYYGNSLKVILDSKTFHEKYVPLDTVGIDYLYTMFKINNEIYDKKNLILNQNVEKYFKEPIENNQQQRPPLNIFTNLIKTEAISIAASKLCAEIPNRHVLSIDIGRGGDINKYYYIGISGMLGTDPDISALSEAQERYNSLQTRKRVNSTVYKFSSLNISILDHDYLNKVKSTYMTQQKIKYFGLIEWQMAIHYSYNVDTKNKILNILKNLSTDGTKVIITCLNGNKIKNLLINNQNIKYKIQDNIYYNISKVNDDKIKVLYDATMTTWLEEYLIYDTIIEDFNKYNFILDDMFEFKDIYNNDAMLVLKTNSLFPRKATSVFYKNILNQNTKDNQVLELMNLFKVYIFKYKSYKK</sequence>
<dbReference type="InterPro" id="IPR004971">
    <property type="entry name" value="mRNA_G-N7_MeTrfase_dom"/>
</dbReference>
<dbReference type="PIR" id="T28227">
    <property type="entry name" value="T28227"/>
</dbReference>
<keyword evidence="10" id="KW-0548">Nucleotidyltransferase</keyword>
<evidence type="ECO:0000313" key="24">
    <source>
        <dbReference type="Proteomes" id="UP000172353"/>
    </source>
</evidence>
<dbReference type="EMBL" id="AF063866">
    <property type="protein sequence ID" value="AAC97815.1"/>
    <property type="molecule type" value="Genomic_DNA"/>
</dbReference>
<dbReference type="GO" id="GO:0140818">
    <property type="term" value="F:mRNA 5'-triphosphate monophosphatase activity"/>
    <property type="evidence" value="ECO:0007669"/>
    <property type="project" value="UniProtKB-EC"/>
</dbReference>
<evidence type="ECO:0000256" key="4">
    <source>
        <dbReference type="ARBA" id="ARBA00011926"/>
    </source>
</evidence>
<dbReference type="EC" id="2.7.7.50" evidence="5"/>
<dbReference type="GO" id="GO:0046872">
    <property type="term" value="F:metal ion binding"/>
    <property type="evidence" value="ECO:0007669"/>
    <property type="project" value="UniProtKB-KW"/>
</dbReference>
<evidence type="ECO:0000256" key="16">
    <source>
        <dbReference type="ARBA" id="ARBA00023268"/>
    </source>
</evidence>
<dbReference type="InterPro" id="IPR046428">
    <property type="entry name" value="MCEL_OB_dom_sf"/>
</dbReference>
<keyword evidence="9" id="KW-0949">S-adenosyl-L-methionine</keyword>
<evidence type="ECO:0000256" key="17">
    <source>
        <dbReference type="ARBA" id="ARBA00030246"/>
    </source>
</evidence>
<keyword evidence="7" id="KW-0489">Methyltransferase</keyword>
<comment type="similarity">
    <text evidence="3">In the N-terminal section; belongs to the dsDNA virus mRNA guanylyltransferase family.</text>
</comment>
<evidence type="ECO:0000256" key="20">
    <source>
        <dbReference type="ARBA" id="ARBA00035028"/>
    </source>
</evidence>
<keyword evidence="24" id="KW-1185">Reference proteome</keyword>
<evidence type="ECO:0000256" key="19">
    <source>
        <dbReference type="ARBA" id="ARBA00033397"/>
    </source>
</evidence>
<evidence type="ECO:0000256" key="9">
    <source>
        <dbReference type="ARBA" id="ARBA00022691"/>
    </source>
</evidence>
<keyword evidence="16" id="KW-0511">Multifunctional enzyme</keyword>
<keyword evidence="13" id="KW-0460">Magnesium</keyword>
<evidence type="ECO:0000256" key="1">
    <source>
        <dbReference type="ARBA" id="ARBA00001946"/>
    </source>
</evidence>
<protein>
    <recommendedName>
        <fullName evidence="6">mRNA-capping enzyme catalytic subunit</fullName>
        <ecNumber evidence="4">2.1.1.56</ecNumber>
        <ecNumber evidence="5">2.7.7.50</ecNumber>
        <ecNumber evidence="20">3.6.1.74</ecNumber>
    </recommendedName>
    <alternativeName>
        <fullName evidence="19">Virus termination factor large subunit</fullName>
    </alternativeName>
    <alternativeName>
        <fullName evidence="17">mRNA-capping enzyme 97 kDa subunit</fullName>
    </alternativeName>
    <alternativeName>
        <fullName evidence="18">mRNA-capping enzyme large subunit</fullName>
    </alternativeName>
</protein>
<evidence type="ECO:0000256" key="3">
    <source>
        <dbReference type="ARBA" id="ARBA00008556"/>
    </source>
</evidence>
<evidence type="ECO:0000256" key="10">
    <source>
        <dbReference type="ARBA" id="ARBA00022695"/>
    </source>
</evidence>
<dbReference type="PROSITE" id="PS51562">
    <property type="entry name" value="RNA_CAP0_MT"/>
    <property type="match status" value="1"/>
</dbReference>